<proteinExistence type="predicted"/>
<accession>A0ABN5NE41</accession>
<gene>
    <name evidence="2" type="ORF">DY252_05685</name>
</gene>
<dbReference type="EMBL" id="CP031555">
    <property type="protein sequence ID" value="AXO13769.1"/>
    <property type="molecule type" value="Genomic_DNA"/>
</dbReference>
<dbReference type="InterPro" id="IPR051934">
    <property type="entry name" value="Phage_Tail_Fiber_Structural"/>
</dbReference>
<reference evidence="2 3" key="1">
    <citation type="submission" date="2018-08" db="EMBL/GenBank/DDBJ databases">
        <title>Complete genome sequence of type strain Thalassospira indica MCCC 1A01103T, isolated from isolated from deep seawater of the Indian Ocean.</title>
        <authorList>
            <person name="Liu Y."/>
        </authorList>
    </citation>
    <scope>NUCLEOTIDE SEQUENCE [LARGE SCALE GENOMIC DNA]</scope>
    <source>
        <strain evidence="2 3">PB8BT</strain>
    </source>
</reference>
<name>A0ABN5NE41_9PROT</name>
<organism evidence="2 3">
    <name type="scientific">Thalassospira indica</name>
    <dbReference type="NCBI Taxonomy" id="1891279"/>
    <lineage>
        <taxon>Bacteria</taxon>
        <taxon>Pseudomonadati</taxon>
        <taxon>Pseudomonadota</taxon>
        <taxon>Alphaproteobacteria</taxon>
        <taxon>Rhodospirillales</taxon>
        <taxon>Thalassospiraceae</taxon>
        <taxon>Thalassospira</taxon>
    </lineage>
</organism>
<evidence type="ECO:0000313" key="2">
    <source>
        <dbReference type="EMBL" id="AXO13769.1"/>
    </source>
</evidence>
<protein>
    <recommendedName>
        <fullName evidence="1">Phage tail fibre protein N-terminal domain-containing protein</fullName>
    </recommendedName>
</protein>
<dbReference type="PANTHER" id="PTHR35191:SF1">
    <property type="entry name" value="PROPHAGE SIDE TAIL FIBER PROTEIN HOMOLOG STFQ-RELATED"/>
    <property type="match status" value="1"/>
</dbReference>
<dbReference type="RefSeq" id="WP_064787316.1">
    <property type="nucleotide sequence ID" value="NZ_CP031555.1"/>
</dbReference>
<feature type="domain" description="Phage tail fibre protein N-terminal" evidence="1">
    <location>
        <begin position="1"/>
        <end position="150"/>
    </location>
</feature>
<dbReference type="PANTHER" id="PTHR35191">
    <property type="entry name" value="PROPHAGE SIDE TAIL FIBER PROTEIN HOMOLOG STFQ-RELATED"/>
    <property type="match status" value="1"/>
</dbReference>
<dbReference type="InterPro" id="IPR022225">
    <property type="entry name" value="Phage_tail_fibre_N"/>
</dbReference>
<keyword evidence="3" id="KW-1185">Reference proteome</keyword>
<sequence>MSDYYTIFTNIGVAKMANALALGQSVVLTQFAVGDGGIDGDYNPTAAQTSLKNETYRAAVNAISVDPNNPSWLVVEAVIPANQGGWYVREAGLFDQDGDMIAIIRYPETFKPVLESGVGKDLYLRVILEHSNTELVELKIDPAIVLATRQFVGDSIDSHNADATAHGDLMAAHNGDGNAHPDFLRYNLTRTVAAGFWTTPVAATVDDGDVTLPVARGNRFTLTATDALTILAPDPIPAGGSARLELTIGSEDPLEISFGAGFKVNHGKINSDPNAVNLIHMEFNGTLIDVHITQRAEA</sequence>
<evidence type="ECO:0000313" key="3">
    <source>
        <dbReference type="Proteomes" id="UP000256971"/>
    </source>
</evidence>
<evidence type="ECO:0000259" key="1">
    <source>
        <dbReference type="Pfam" id="PF12571"/>
    </source>
</evidence>
<dbReference type="Proteomes" id="UP000256971">
    <property type="component" value="Chromosome"/>
</dbReference>
<dbReference type="Pfam" id="PF12571">
    <property type="entry name" value="Phage_tail_fib"/>
    <property type="match status" value="1"/>
</dbReference>